<name>A0A8F6D6F6_9PEZI</name>
<geneLocation type="mitochondrion" evidence="13"/>
<dbReference type="GO" id="GO:0004519">
    <property type="term" value="F:endonuclease activity"/>
    <property type="evidence" value="ECO:0007669"/>
    <property type="project" value="InterPro"/>
</dbReference>
<dbReference type="FunFam" id="1.10.287.90:FF:000004">
    <property type="entry name" value="Cytochrome c oxidase subunit 2"/>
    <property type="match status" value="1"/>
</dbReference>
<evidence type="ECO:0000313" key="13">
    <source>
        <dbReference type="EMBL" id="QXQ00361.1"/>
    </source>
</evidence>
<dbReference type="Gene3D" id="3.10.28.10">
    <property type="entry name" value="Homing endonucleases"/>
    <property type="match status" value="4"/>
</dbReference>
<dbReference type="GO" id="GO:0022900">
    <property type="term" value="P:electron transport chain"/>
    <property type="evidence" value="ECO:0007669"/>
    <property type="project" value="InterPro"/>
</dbReference>
<evidence type="ECO:0000256" key="3">
    <source>
        <dbReference type="ARBA" id="ARBA00015946"/>
    </source>
</evidence>
<evidence type="ECO:0000256" key="6">
    <source>
        <dbReference type="ARBA" id="ARBA00023128"/>
    </source>
</evidence>
<dbReference type="InterPro" id="IPR051289">
    <property type="entry name" value="LAGLIDADG_Endonuclease"/>
</dbReference>
<keyword evidence="4 9" id="KW-0812">Transmembrane</keyword>
<feature type="domain" description="Cytochrome oxidase subunit II transmembrane region profile" evidence="11">
    <location>
        <begin position="16"/>
        <end position="103"/>
    </location>
</feature>
<dbReference type="FunFam" id="3.10.28.10:FF:000010">
    <property type="entry name" value="LAGLIDADG homing endonuclease I-LtrII"/>
    <property type="match status" value="1"/>
</dbReference>
<dbReference type="GO" id="GO:0005743">
    <property type="term" value="C:mitochondrial inner membrane"/>
    <property type="evidence" value="ECO:0007669"/>
    <property type="project" value="UniProtKB-SubCell"/>
</dbReference>
<accession>A0A8F6D6F6</accession>
<evidence type="ECO:0000256" key="2">
    <source>
        <dbReference type="ARBA" id="ARBA00007866"/>
    </source>
</evidence>
<dbReference type="PRINTS" id="PR01166">
    <property type="entry name" value="CYCOXIDASEII"/>
</dbReference>
<comment type="subcellular location">
    <subcellularLocation>
        <location evidence="1">Mitochondrion inner membrane</location>
        <topology evidence="1">Multi-pass membrane protein</topology>
    </subcellularLocation>
</comment>
<keyword evidence="6 13" id="KW-0496">Mitochondrion</keyword>
<organism evidence="13">
    <name type="scientific">Tuber umbilicatum</name>
    <dbReference type="NCBI Taxonomy" id="691171"/>
    <lineage>
        <taxon>Eukaryota</taxon>
        <taxon>Fungi</taxon>
        <taxon>Dikarya</taxon>
        <taxon>Ascomycota</taxon>
        <taxon>Pezizomycotina</taxon>
        <taxon>Pezizomycetes</taxon>
        <taxon>Pezizales</taxon>
        <taxon>Tuberaceae</taxon>
        <taxon>Tuber</taxon>
    </lineage>
</organism>
<dbReference type="Pfam" id="PF03161">
    <property type="entry name" value="LAGLIDADG_2"/>
    <property type="match status" value="1"/>
</dbReference>
<feature type="domain" description="Homing endonuclease LAGLIDADG" evidence="12">
    <location>
        <begin position="572"/>
        <end position="745"/>
    </location>
</feature>
<dbReference type="AlphaFoldDB" id="A0A8F6D6F6"/>
<sequence>MFQLLLNYIHEYCDAPRPWGLYFQDSASPQMEGLVELHDNIMFYLIIILFGVGWVLVSVITNYNSVKSPISHKYLNHGTLIELVWTITPALILILIAFPSFKLLYLMDEVSDPAMSVLAEGQDGPKSYILNKIKYTIITNLVLFGQRNYILFLNNKNTINYLHGRKFHTRMKAASRIGPHSSEVLSVIVGSLLGDCLSFSIVTKRTLHSIPVKYSSNSSLAAGGDNPVCLLNPFWVTGFADAESSFIISITKSNDRSSGWSVKPIFAIELHGKDIALLNRIKLFFGVGNIITSKRNDHVIYSVKSTKNIYSTIIPHFIKYPLLTQKQVDFELFKTIVELIIKKEHLTKEGLIKIIELRASLNRGLSPALEEGFPGINPVERLLAKSTETLDMNWLRGFIDGEGCFYVNITQNNTKTRFLCKLNFNITQHIRDVELFEKIQKCFGCGNLMKIPTNSRVNFVVAKFSDIVDIIIPFFDKYPLQSSKRLDFEDFLLVVNFMKRKEHLTSEGLEKIKQIKSGMNKGRDYLKIDNAKTSIEEGTICTKSASIIQKRDFHTRSKPIKRVGPHEADVVSVIIGSLLGGCAIKRSVEGTRLCFRQSVIHKEYLFWLYNFFYSRGYCSNLEPRMYTRKLKKRDLVTKHYGYEFNTFTFRSFNWIHVMFYKHGKKVISSNIEQYITPLALAVWIMDDGGWAKPGVRISTHSFSLEEVQFLSNILIKKFDLDCTVKKIGIIDKYSIYIKGSSVPTLRKWVLPHIHSSMHYKLGI</sequence>
<dbReference type="InterPro" id="IPR036257">
    <property type="entry name" value="Cyt_c_oxidase_su2_TM_sf"/>
</dbReference>
<evidence type="ECO:0000256" key="1">
    <source>
        <dbReference type="ARBA" id="ARBA00004448"/>
    </source>
</evidence>
<feature type="transmembrane region" description="Helical" evidence="9">
    <location>
        <begin position="41"/>
        <end position="63"/>
    </location>
</feature>
<dbReference type="Gene3D" id="1.10.287.90">
    <property type="match status" value="1"/>
</dbReference>
<dbReference type="InterPro" id="IPR004860">
    <property type="entry name" value="LAGLIDADG_dom"/>
</dbReference>
<keyword evidence="5 9" id="KW-1133">Transmembrane helix</keyword>
<feature type="domain" description="Homing endonuclease LAGLIDADG" evidence="10">
    <location>
        <begin position="395"/>
        <end position="493"/>
    </location>
</feature>
<evidence type="ECO:0000256" key="5">
    <source>
        <dbReference type="ARBA" id="ARBA00022989"/>
    </source>
</evidence>
<evidence type="ECO:0000256" key="7">
    <source>
        <dbReference type="ARBA" id="ARBA00023136"/>
    </source>
</evidence>
<dbReference type="Pfam" id="PF02790">
    <property type="entry name" value="COX2_TM"/>
    <property type="match status" value="1"/>
</dbReference>
<feature type="domain" description="Homing endonuclease LAGLIDADG" evidence="10">
    <location>
        <begin position="237"/>
        <end position="337"/>
    </location>
</feature>
<dbReference type="EMBL" id="MW924655">
    <property type="protein sequence ID" value="QXQ00361.1"/>
    <property type="molecule type" value="Genomic_DNA"/>
</dbReference>
<dbReference type="InterPro" id="IPR027434">
    <property type="entry name" value="Homing_endonucl"/>
</dbReference>
<reference evidence="13" key="1">
    <citation type="submission" date="2021-03" db="EMBL/GenBank/DDBJ databases">
        <authorList>
            <person name="Song W.W."/>
            <person name="Shi C.C."/>
            <person name="Liu X.X."/>
        </authorList>
    </citation>
    <scope>NUCLEOTIDE SEQUENCE</scope>
</reference>
<comment type="similarity">
    <text evidence="2">Belongs to the cytochrome c oxidase subunit 2 family.</text>
</comment>
<evidence type="ECO:0000259" key="12">
    <source>
        <dbReference type="Pfam" id="PF03161"/>
    </source>
</evidence>
<evidence type="ECO:0000259" key="11">
    <source>
        <dbReference type="Pfam" id="PF02790"/>
    </source>
</evidence>
<keyword evidence="7 9" id="KW-0472">Membrane</keyword>
<protein>
    <recommendedName>
        <fullName evidence="3">Cytochrome c oxidase subunit 2</fullName>
    </recommendedName>
    <alternativeName>
        <fullName evidence="8">Cytochrome c oxidase polypeptide II</fullName>
    </alternativeName>
</protein>
<dbReference type="InterPro" id="IPR011759">
    <property type="entry name" value="Cyt_c_oxidase_su2_TM_dom"/>
</dbReference>
<dbReference type="SUPFAM" id="SSF55608">
    <property type="entry name" value="Homing endonucleases"/>
    <property type="match status" value="3"/>
</dbReference>
<gene>
    <name evidence="13" type="primary">cox2</name>
</gene>
<dbReference type="Pfam" id="PF00961">
    <property type="entry name" value="LAGLIDADG_1"/>
    <property type="match status" value="2"/>
</dbReference>
<dbReference type="PANTHER" id="PTHR36181:SF4">
    <property type="entry name" value="LAGLIDADG ENDONUCLEASE"/>
    <property type="match status" value="1"/>
</dbReference>
<evidence type="ECO:0000256" key="4">
    <source>
        <dbReference type="ARBA" id="ARBA00022692"/>
    </source>
</evidence>
<feature type="transmembrane region" description="Helical" evidence="9">
    <location>
        <begin position="83"/>
        <end position="107"/>
    </location>
</feature>
<evidence type="ECO:0000259" key="10">
    <source>
        <dbReference type="Pfam" id="PF00961"/>
    </source>
</evidence>
<dbReference type="SUPFAM" id="SSF81464">
    <property type="entry name" value="Cytochrome c oxidase subunit II-like, transmembrane region"/>
    <property type="match status" value="1"/>
</dbReference>
<evidence type="ECO:0000256" key="9">
    <source>
        <dbReference type="SAM" id="Phobius"/>
    </source>
</evidence>
<proteinExistence type="inferred from homology"/>
<evidence type="ECO:0000256" key="8">
    <source>
        <dbReference type="ARBA" id="ARBA00031389"/>
    </source>
</evidence>
<dbReference type="PANTHER" id="PTHR36181">
    <property type="entry name" value="INTRON-ENCODED ENDONUCLEASE AI3-RELATED"/>
    <property type="match status" value="1"/>
</dbReference>